<dbReference type="SUPFAM" id="SSF53098">
    <property type="entry name" value="Ribonuclease H-like"/>
    <property type="match status" value="1"/>
</dbReference>
<evidence type="ECO:0000259" key="7">
    <source>
        <dbReference type="PROSITE" id="PS50157"/>
    </source>
</evidence>
<comment type="caution">
    <text evidence="8">The sequence shown here is derived from an EMBL/GenBank/DDBJ whole genome shotgun (WGS) entry which is preliminary data.</text>
</comment>
<evidence type="ECO:0000256" key="2">
    <source>
        <dbReference type="ARBA" id="ARBA00022737"/>
    </source>
</evidence>
<evidence type="ECO:0000313" key="9">
    <source>
        <dbReference type="Proteomes" id="UP001176940"/>
    </source>
</evidence>
<keyword evidence="1" id="KW-0479">Metal-binding</keyword>
<dbReference type="Pfam" id="PF00096">
    <property type="entry name" value="zf-C2H2"/>
    <property type="match status" value="3"/>
</dbReference>
<keyword evidence="2" id="KW-0677">Repeat</keyword>
<keyword evidence="4" id="KW-0862">Zinc</keyword>
<keyword evidence="5" id="KW-0539">Nucleus</keyword>
<dbReference type="SMART" id="SM00355">
    <property type="entry name" value="ZnF_C2H2"/>
    <property type="match status" value="3"/>
</dbReference>
<organism evidence="8 9">
    <name type="scientific">Ranitomeya imitator</name>
    <name type="common">mimic poison frog</name>
    <dbReference type="NCBI Taxonomy" id="111125"/>
    <lineage>
        <taxon>Eukaryota</taxon>
        <taxon>Metazoa</taxon>
        <taxon>Chordata</taxon>
        <taxon>Craniata</taxon>
        <taxon>Vertebrata</taxon>
        <taxon>Euteleostomi</taxon>
        <taxon>Amphibia</taxon>
        <taxon>Batrachia</taxon>
        <taxon>Anura</taxon>
        <taxon>Neobatrachia</taxon>
        <taxon>Hyloidea</taxon>
        <taxon>Dendrobatidae</taxon>
        <taxon>Dendrobatinae</taxon>
        <taxon>Ranitomeya</taxon>
    </lineage>
</organism>
<dbReference type="SUPFAM" id="SSF57667">
    <property type="entry name" value="beta-beta-alpha zinc fingers"/>
    <property type="match status" value="2"/>
</dbReference>
<evidence type="ECO:0000256" key="1">
    <source>
        <dbReference type="ARBA" id="ARBA00022723"/>
    </source>
</evidence>
<evidence type="ECO:0000313" key="8">
    <source>
        <dbReference type="EMBL" id="CAJ0965219.1"/>
    </source>
</evidence>
<feature type="domain" description="C2H2-type" evidence="7">
    <location>
        <begin position="311"/>
        <end position="338"/>
    </location>
</feature>
<feature type="domain" description="C2H2-type" evidence="7">
    <location>
        <begin position="339"/>
        <end position="366"/>
    </location>
</feature>
<evidence type="ECO:0000256" key="6">
    <source>
        <dbReference type="PROSITE-ProRule" id="PRU00042"/>
    </source>
</evidence>
<dbReference type="PROSITE" id="PS50157">
    <property type="entry name" value="ZINC_FINGER_C2H2_2"/>
    <property type="match status" value="3"/>
</dbReference>
<dbReference type="EMBL" id="CAUEEQ010065875">
    <property type="protein sequence ID" value="CAJ0965219.1"/>
    <property type="molecule type" value="Genomic_DNA"/>
</dbReference>
<evidence type="ECO:0000256" key="3">
    <source>
        <dbReference type="ARBA" id="ARBA00022771"/>
    </source>
</evidence>
<dbReference type="PANTHER" id="PTHR23235:SF142">
    <property type="entry name" value="ZINC FINGER PROTEIN 384"/>
    <property type="match status" value="1"/>
</dbReference>
<evidence type="ECO:0000256" key="4">
    <source>
        <dbReference type="ARBA" id="ARBA00022833"/>
    </source>
</evidence>
<dbReference type="PROSITE" id="PS00028">
    <property type="entry name" value="ZINC_FINGER_C2H2_1"/>
    <property type="match status" value="3"/>
</dbReference>
<feature type="domain" description="C2H2-type" evidence="7">
    <location>
        <begin position="283"/>
        <end position="310"/>
    </location>
</feature>
<reference evidence="8" key="1">
    <citation type="submission" date="2023-07" db="EMBL/GenBank/DDBJ databases">
        <authorList>
            <person name="Stuckert A."/>
        </authorList>
    </citation>
    <scope>NUCLEOTIDE SEQUENCE</scope>
</reference>
<gene>
    <name evidence="8" type="ORF">RIMI_LOCUS20060390</name>
</gene>
<dbReference type="InterPro" id="IPR036236">
    <property type="entry name" value="Znf_C2H2_sf"/>
</dbReference>
<dbReference type="InterPro" id="IPR013087">
    <property type="entry name" value="Znf_C2H2_type"/>
</dbReference>
<keyword evidence="9" id="KW-1185">Reference proteome</keyword>
<name>A0ABN9MEN0_9NEOB</name>
<proteinExistence type="predicted"/>
<dbReference type="Gene3D" id="3.30.160.60">
    <property type="entry name" value="Classic Zinc Finger"/>
    <property type="match status" value="4"/>
</dbReference>
<sequence length="708" mass="81131">MDSIQFPQILDANITPSVKKLKLNRGRGWLLQMESDFKRISKSKTDDLRRGKLKILKWPSQSPDLNIIGNLQLDLKIAENARRPRNLTDLEEVSMEEWMKIPKTRMETLVWLQKPFTSYELVERNQSERCPRPLYPQDCPEENHNIPEDHQEEDLTNIKVEDETEEEAMTRGDQPSVSGGKAEIQIDVSTGNPSENNWLSLNCKEDIGKHSNGENLILHGPPGLHRTSFSYNPPNHEEPPPEQSRIVTTIPGDNVDARFHCDKQLTKSSDFLAQQKHKGKKRYSCLECGKCFTKKSEFVIHERIHTGEKPFSCLECGKAFTRKKELIRHQKIHTGEQPYSCSECGKCFAKKSELVIHERIHTGEKPFSCSECGKAFRRLSERVKDLIIAYPAPDTLETAMQLAILVDRRLRDRRSEEKTLVMLHLVSQEFPVNSGEPMQLGVMSSRSQEREKRFAEGLCLYCGYHAESNGQTKRKNQDVEQFLRCFVADNLEMWLKYLPLAEFALNNHTSSSAGCSPFYCCTGRHPSFGPFSKIGAAVPEEESFSGNLDRVWTSVRHNLKESNRRSKKYFDKKRSEALFAVGDMDMVQLSSRNLHLKIPSKKLGPSFVGPFKVVQVVNLAVLQRTIQRSTEVLEEAILQDGTREGFPEQLEERRDLVVNTRKSQRVVCYEEEMALLGDEAIIEDKWEASRRAMKGSSLWKQLEAPGRH</sequence>
<dbReference type="PANTHER" id="PTHR23235">
    <property type="entry name" value="KRUEPPEL-LIKE TRANSCRIPTION FACTOR"/>
    <property type="match status" value="1"/>
</dbReference>
<dbReference type="InterPro" id="IPR036397">
    <property type="entry name" value="RNaseH_sf"/>
</dbReference>
<dbReference type="Gene3D" id="3.30.420.10">
    <property type="entry name" value="Ribonuclease H-like superfamily/Ribonuclease H"/>
    <property type="match status" value="2"/>
</dbReference>
<accession>A0ABN9MEN0</accession>
<dbReference type="InterPro" id="IPR012337">
    <property type="entry name" value="RNaseH-like_sf"/>
</dbReference>
<protein>
    <recommendedName>
        <fullName evidence="7">C2H2-type domain-containing protein</fullName>
    </recommendedName>
</protein>
<dbReference type="Proteomes" id="UP001176940">
    <property type="component" value="Unassembled WGS sequence"/>
</dbReference>
<evidence type="ECO:0000256" key="5">
    <source>
        <dbReference type="ARBA" id="ARBA00023242"/>
    </source>
</evidence>
<keyword evidence="3 6" id="KW-0863">Zinc-finger</keyword>